<evidence type="ECO:0000313" key="7">
    <source>
        <dbReference type="EMBL" id="URE38612.1"/>
    </source>
</evidence>
<keyword evidence="1" id="KW-0723">Serine/threonine-protein kinase</keyword>
<name>A0A9E7HXN8_9LILI</name>
<evidence type="ECO:0000256" key="4">
    <source>
        <dbReference type="ARBA" id="ARBA00022777"/>
    </source>
</evidence>
<dbReference type="InterPro" id="IPR000719">
    <property type="entry name" value="Prot_kinase_dom"/>
</dbReference>
<dbReference type="GO" id="GO:0005634">
    <property type="term" value="C:nucleus"/>
    <property type="evidence" value="ECO:0007669"/>
    <property type="project" value="TreeGrafter"/>
</dbReference>
<evidence type="ECO:0000313" key="8">
    <source>
        <dbReference type="Proteomes" id="UP001055439"/>
    </source>
</evidence>
<protein>
    <submittedName>
        <fullName evidence="7">Quinolinate synthetase A protein</fullName>
    </submittedName>
</protein>
<keyword evidence="5" id="KW-0067">ATP-binding</keyword>
<dbReference type="GO" id="GO:0004674">
    <property type="term" value="F:protein serine/threonine kinase activity"/>
    <property type="evidence" value="ECO:0007669"/>
    <property type="project" value="UniProtKB-KW"/>
</dbReference>
<keyword evidence="2" id="KW-0808">Transferase</keyword>
<dbReference type="InterPro" id="IPR051175">
    <property type="entry name" value="CLK_kinases"/>
</dbReference>
<evidence type="ECO:0000256" key="1">
    <source>
        <dbReference type="ARBA" id="ARBA00022527"/>
    </source>
</evidence>
<keyword evidence="3" id="KW-0547">Nucleotide-binding</keyword>
<sequence length="316" mass="36425">MEIECLKEFPHPLMDRRPRKRPRLGWDVDPLTAAKIRFTAKWVKASTFGQVLECWDREREEMVAIKIVRGINKYREAAMIEINMLQQLGKYDKNASRLYMYKMVHSCSCVQILELVSSRSPKQGSYFKRLPKSSAIKVIDFGSTTYDRCDNSYVVSTRHYRAPEDLDGAIPVIFGAVGETLFQTHENLEHLAMMERVLGPLPSNMLRLAARDAERYVRRGRLNWPECATSKESMKAVLKLPRLQALPYLIHIYLSFNYPLFANLKEVGGRNNLVMQHMDHSAGEFIDLLQGLLRYDPANRLAANAALLHPFFTRNC</sequence>
<dbReference type="Gene3D" id="3.30.200.20">
    <property type="entry name" value="Phosphorylase Kinase, domain 1"/>
    <property type="match status" value="1"/>
</dbReference>
<organism evidence="7 8">
    <name type="scientific">Musa troglodytarum</name>
    <name type="common">fe'i banana</name>
    <dbReference type="NCBI Taxonomy" id="320322"/>
    <lineage>
        <taxon>Eukaryota</taxon>
        <taxon>Viridiplantae</taxon>
        <taxon>Streptophyta</taxon>
        <taxon>Embryophyta</taxon>
        <taxon>Tracheophyta</taxon>
        <taxon>Spermatophyta</taxon>
        <taxon>Magnoliopsida</taxon>
        <taxon>Liliopsida</taxon>
        <taxon>Zingiberales</taxon>
        <taxon>Musaceae</taxon>
        <taxon>Musa</taxon>
    </lineage>
</organism>
<proteinExistence type="predicted"/>
<dbReference type="InterPro" id="IPR011009">
    <property type="entry name" value="Kinase-like_dom_sf"/>
</dbReference>
<keyword evidence="4" id="KW-0418">Kinase</keyword>
<dbReference type="SMART" id="SM00220">
    <property type="entry name" value="S_TKc"/>
    <property type="match status" value="1"/>
</dbReference>
<dbReference type="AlphaFoldDB" id="A0A9E7HXN8"/>
<evidence type="ECO:0000256" key="5">
    <source>
        <dbReference type="ARBA" id="ARBA00022840"/>
    </source>
</evidence>
<dbReference type="EMBL" id="CP097510">
    <property type="protein sequence ID" value="URE38612.1"/>
    <property type="molecule type" value="Genomic_DNA"/>
</dbReference>
<evidence type="ECO:0000259" key="6">
    <source>
        <dbReference type="PROSITE" id="PS50011"/>
    </source>
</evidence>
<evidence type="ECO:0000256" key="3">
    <source>
        <dbReference type="ARBA" id="ARBA00022741"/>
    </source>
</evidence>
<dbReference type="SUPFAM" id="SSF56112">
    <property type="entry name" value="Protein kinase-like (PK-like)"/>
    <property type="match status" value="1"/>
</dbReference>
<feature type="domain" description="Protein kinase" evidence="6">
    <location>
        <begin position="1"/>
        <end position="312"/>
    </location>
</feature>
<reference evidence="7" key="1">
    <citation type="submission" date="2022-05" db="EMBL/GenBank/DDBJ databases">
        <title>The Musa troglodytarum L. genome provides insights into the mechanism of non-climacteric behaviour and enrichment of carotenoids.</title>
        <authorList>
            <person name="Wang J."/>
        </authorList>
    </citation>
    <scope>NUCLEOTIDE SEQUENCE</scope>
    <source>
        <tissue evidence="7">Leaf</tissue>
    </source>
</reference>
<accession>A0A9E7HXN8</accession>
<dbReference type="GO" id="GO:0005524">
    <property type="term" value="F:ATP binding"/>
    <property type="evidence" value="ECO:0007669"/>
    <property type="project" value="UniProtKB-KW"/>
</dbReference>
<dbReference type="Gene3D" id="1.10.510.10">
    <property type="entry name" value="Transferase(Phosphotransferase) domain 1"/>
    <property type="match status" value="1"/>
</dbReference>
<keyword evidence="8" id="KW-1185">Reference proteome</keyword>
<gene>
    <name evidence="7" type="ORF">MUK42_16376</name>
</gene>
<dbReference type="PANTHER" id="PTHR45646:SF19">
    <property type="entry name" value="SERINE_THREONINE-PROTEIN KINASE AFC2"/>
    <property type="match status" value="1"/>
</dbReference>
<dbReference type="PANTHER" id="PTHR45646">
    <property type="entry name" value="SERINE/THREONINE-PROTEIN KINASE DOA-RELATED"/>
    <property type="match status" value="1"/>
</dbReference>
<dbReference type="PROSITE" id="PS50011">
    <property type="entry name" value="PROTEIN_KINASE_DOM"/>
    <property type="match status" value="1"/>
</dbReference>
<dbReference type="OrthoDB" id="66991at2759"/>
<evidence type="ECO:0000256" key="2">
    <source>
        <dbReference type="ARBA" id="ARBA00022679"/>
    </source>
</evidence>
<dbReference type="Proteomes" id="UP001055439">
    <property type="component" value="Chromosome 8"/>
</dbReference>